<dbReference type="EMBL" id="WWBZ02000012">
    <property type="protein sequence ID" value="KAF4310965.1"/>
    <property type="molecule type" value="Genomic_DNA"/>
</dbReference>
<dbReference type="InterPro" id="IPR005829">
    <property type="entry name" value="Sugar_transporter_CS"/>
</dbReference>
<keyword evidence="8" id="KW-0732">Signal</keyword>
<evidence type="ECO:0000256" key="4">
    <source>
        <dbReference type="ARBA" id="ARBA00022692"/>
    </source>
</evidence>
<feature type="transmembrane region" description="Helical" evidence="7">
    <location>
        <begin position="444"/>
        <end position="464"/>
    </location>
</feature>
<keyword evidence="5 7" id="KW-1133">Transmembrane helix</keyword>
<evidence type="ECO:0000256" key="5">
    <source>
        <dbReference type="ARBA" id="ARBA00022989"/>
    </source>
</evidence>
<evidence type="ECO:0000256" key="1">
    <source>
        <dbReference type="ARBA" id="ARBA00004141"/>
    </source>
</evidence>
<dbReference type="Gene3D" id="1.20.1250.20">
    <property type="entry name" value="MFS general substrate transporter like domains"/>
    <property type="match status" value="1"/>
</dbReference>
<dbReference type="InterPro" id="IPR036259">
    <property type="entry name" value="MFS_trans_sf"/>
</dbReference>
<dbReference type="PANTHER" id="PTHR48022:SF28">
    <property type="entry name" value="MAJOR FACILITATOR SUPERFAMILY (MFS) PROFILE DOMAIN-CONTAINING PROTEIN-RELATED"/>
    <property type="match status" value="1"/>
</dbReference>
<evidence type="ECO:0000256" key="2">
    <source>
        <dbReference type="ARBA" id="ARBA00010992"/>
    </source>
</evidence>
<dbReference type="AlphaFoldDB" id="A0A8H4J0U1"/>
<feature type="transmembrane region" description="Helical" evidence="7">
    <location>
        <begin position="471"/>
        <end position="490"/>
    </location>
</feature>
<feature type="transmembrane region" description="Helical" evidence="7">
    <location>
        <begin position="403"/>
        <end position="424"/>
    </location>
</feature>
<comment type="caution">
    <text evidence="10">The sequence shown here is derived from an EMBL/GenBank/DDBJ whole genome shotgun (WGS) entry which is preliminary data.</text>
</comment>
<dbReference type="PROSITE" id="PS51257">
    <property type="entry name" value="PROKAR_LIPOPROTEIN"/>
    <property type="match status" value="1"/>
</dbReference>
<dbReference type="InterPro" id="IPR050360">
    <property type="entry name" value="MFS_Sugar_Transporters"/>
</dbReference>
<dbReference type="GO" id="GO:0005351">
    <property type="term" value="F:carbohydrate:proton symporter activity"/>
    <property type="evidence" value="ECO:0007669"/>
    <property type="project" value="TreeGrafter"/>
</dbReference>
<feature type="transmembrane region" description="Helical" evidence="7">
    <location>
        <begin position="327"/>
        <end position="347"/>
    </location>
</feature>
<dbReference type="InterPro" id="IPR003663">
    <property type="entry name" value="Sugar/inositol_transpt"/>
</dbReference>
<dbReference type="PRINTS" id="PR00171">
    <property type="entry name" value="SUGRTRNSPORT"/>
</dbReference>
<evidence type="ECO:0000259" key="9">
    <source>
        <dbReference type="PROSITE" id="PS50850"/>
    </source>
</evidence>
<comment type="similarity">
    <text evidence="2">Belongs to the major facilitator superfamily. Sugar transporter (TC 2.A.1.1) family.</text>
</comment>
<feature type="transmembrane region" description="Helical" evidence="7">
    <location>
        <begin position="375"/>
        <end position="396"/>
    </location>
</feature>
<dbReference type="PROSITE" id="PS00217">
    <property type="entry name" value="SUGAR_TRANSPORT_2"/>
    <property type="match status" value="1"/>
</dbReference>
<feature type="transmembrane region" description="Helical" evidence="7">
    <location>
        <begin position="141"/>
        <end position="161"/>
    </location>
</feature>
<dbReference type="InterPro" id="IPR005828">
    <property type="entry name" value="MFS_sugar_transport-like"/>
</dbReference>
<comment type="subcellular location">
    <subcellularLocation>
        <location evidence="1">Membrane</location>
        <topology evidence="1">Multi-pass membrane protein</topology>
    </subcellularLocation>
</comment>
<evidence type="ECO:0000256" key="8">
    <source>
        <dbReference type="SAM" id="SignalP"/>
    </source>
</evidence>
<dbReference type="InterPro" id="IPR020846">
    <property type="entry name" value="MFS_dom"/>
</dbReference>
<keyword evidence="11" id="KW-1185">Reference proteome</keyword>
<organism evidence="10 11">
    <name type="scientific">Botryosphaeria dothidea</name>
    <dbReference type="NCBI Taxonomy" id="55169"/>
    <lineage>
        <taxon>Eukaryota</taxon>
        <taxon>Fungi</taxon>
        <taxon>Dikarya</taxon>
        <taxon>Ascomycota</taxon>
        <taxon>Pezizomycotina</taxon>
        <taxon>Dothideomycetes</taxon>
        <taxon>Dothideomycetes incertae sedis</taxon>
        <taxon>Botryosphaeriales</taxon>
        <taxon>Botryosphaeriaceae</taxon>
        <taxon>Botryosphaeria</taxon>
    </lineage>
</organism>
<evidence type="ECO:0000256" key="7">
    <source>
        <dbReference type="SAM" id="Phobius"/>
    </source>
</evidence>
<dbReference type="PROSITE" id="PS50850">
    <property type="entry name" value="MFS"/>
    <property type="match status" value="1"/>
</dbReference>
<keyword evidence="6 7" id="KW-0472">Membrane</keyword>
<proteinExistence type="inferred from homology"/>
<gene>
    <name evidence="10" type="ORF">GTA08_BOTSDO13579</name>
</gene>
<feature type="transmembrane region" description="Helical" evidence="7">
    <location>
        <begin position="173"/>
        <end position="195"/>
    </location>
</feature>
<keyword evidence="3" id="KW-0813">Transport</keyword>
<feature type="chain" id="PRO_5034361720" evidence="8">
    <location>
        <begin position="35"/>
        <end position="562"/>
    </location>
</feature>
<name>A0A8H4J0U1_9PEZI</name>
<dbReference type="PROSITE" id="PS00216">
    <property type="entry name" value="SUGAR_TRANSPORT_1"/>
    <property type="match status" value="1"/>
</dbReference>
<evidence type="ECO:0000313" key="10">
    <source>
        <dbReference type="EMBL" id="KAF4310965.1"/>
    </source>
</evidence>
<feature type="signal peptide" evidence="8">
    <location>
        <begin position="1"/>
        <end position="34"/>
    </location>
</feature>
<dbReference type="OrthoDB" id="6133115at2759"/>
<dbReference type="SUPFAM" id="SSF103473">
    <property type="entry name" value="MFS general substrate transporter"/>
    <property type="match status" value="1"/>
</dbReference>
<reference evidence="10" key="1">
    <citation type="submission" date="2020-04" db="EMBL/GenBank/DDBJ databases">
        <title>Genome Assembly and Annotation of Botryosphaeria dothidea sdau 11-99, a Latent Pathogen of Apple Fruit Ring Rot in China.</title>
        <authorList>
            <person name="Yu C."/>
            <person name="Diao Y."/>
            <person name="Lu Q."/>
            <person name="Zhao J."/>
            <person name="Cui S."/>
            <person name="Peng C."/>
            <person name="He B."/>
            <person name="Liu H."/>
        </authorList>
    </citation>
    <scope>NUCLEOTIDE SEQUENCE [LARGE SCALE GENOMIC DNA]</scope>
    <source>
        <strain evidence="10">Sdau11-99</strain>
    </source>
</reference>
<dbReference type="GO" id="GO:0016020">
    <property type="term" value="C:membrane"/>
    <property type="evidence" value="ECO:0007669"/>
    <property type="project" value="UniProtKB-SubCell"/>
</dbReference>
<feature type="domain" description="Major facilitator superfamily (MFS) profile" evidence="9">
    <location>
        <begin position="15"/>
        <end position="494"/>
    </location>
</feature>
<evidence type="ECO:0000256" key="3">
    <source>
        <dbReference type="ARBA" id="ARBA00022448"/>
    </source>
</evidence>
<evidence type="ECO:0000256" key="6">
    <source>
        <dbReference type="ARBA" id="ARBA00023136"/>
    </source>
</evidence>
<dbReference type="Proteomes" id="UP000572817">
    <property type="component" value="Unassembled WGS sequence"/>
</dbReference>
<protein>
    <submittedName>
        <fullName evidence="10">Sugar transporter</fullName>
    </submittedName>
</protein>
<dbReference type="PANTHER" id="PTHR48022">
    <property type="entry name" value="PLASTIDIC GLUCOSE TRANSPORTER 4"/>
    <property type="match status" value="1"/>
</dbReference>
<feature type="transmembrane region" description="Helical" evidence="7">
    <location>
        <begin position="58"/>
        <end position="77"/>
    </location>
</feature>
<accession>A0A8H4J0U1</accession>
<sequence>MLGSGMKGRWLNWAITAASCQGFLLLGYDQGVMSGIIGANNQFGNDFNNPDANMQGLIVSIYDIGCAFGSLLSFFFAEHYGRKKMIIAGGSTMIIGTIILTSSTTIAQLLVGRVVTGIGNGFNSSNIPAYQSELAKPKNRGMLLSAQGTVTIVGLCIAYWMDFGLSYVDGPIQWRWPIAFQAFFAICLVLQMIPLPETPRFLVEKDRTAEAADVVARLDDTTINDPEVVDMVQTIQVSIEKETRGGPFQYKELLQGGPMGNFRRICLCLAVNVMQQFTGSIPHTIISLPRNREQPGITKCTPGSNMINYYAPTVYEQNMHLTRTMSLILGGCTSLTYLAGSFIPLWVRLPLPHPSTPARLTLPPKQTVDRFGRRALLMFSAAGLCLCFSLASILLSTGRQSSAYGATAMVFLFQIFLGIGWLPIPWFYPSEVTTTRIRSKGQALGSFINWMCVFTVVQITPIATQNIQWRTFVIFAVFCALWVPVVYCFFPETNGLELEDLDYLFVKGGFTGGVWSSKGGVTVQKRTGREEAGVEGGFGGKEVVEGKEVKEEEEEAREEAKV</sequence>
<dbReference type="Pfam" id="PF00083">
    <property type="entry name" value="Sugar_tr"/>
    <property type="match status" value="2"/>
</dbReference>
<evidence type="ECO:0000313" key="11">
    <source>
        <dbReference type="Proteomes" id="UP000572817"/>
    </source>
</evidence>
<keyword evidence="4 7" id="KW-0812">Transmembrane</keyword>
<keyword evidence="10" id="KW-0762">Sugar transport</keyword>